<dbReference type="EMBL" id="JANQDX010000018">
    <property type="protein sequence ID" value="KAL0905890.1"/>
    <property type="molecule type" value="Genomic_DNA"/>
</dbReference>
<dbReference type="Proteomes" id="UP001552299">
    <property type="component" value="Unassembled WGS sequence"/>
</dbReference>
<keyword evidence="2" id="KW-1185">Reference proteome</keyword>
<protein>
    <submittedName>
        <fullName evidence="1">Uncharacterized protein</fullName>
    </submittedName>
</protein>
<accession>A0ABD0U235</accession>
<evidence type="ECO:0000313" key="1">
    <source>
        <dbReference type="EMBL" id="KAL0905890.1"/>
    </source>
</evidence>
<sequence>MSSTSAIGLREREGELGREEEACEGEFVRVFTKVAPSKGSVRRLRSSSRIFEDLGGVYFSEKKRFSAGFRWKQKELRFSAGFRWKRKEFGFSASTGWWKERLSWLKPYGFHCSFVHFLKVISMPLENSTSGCFDATPLVSGASIPLQLKFFMSTLKNLNTIHLTAENHLT</sequence>
<comment type="caution">
    <text evidence="1">The sequence shown here is derived from an EMBL/GenBank/DDBJ whole genome shotgun (WGS) entry which is preliminary data.</text>
</comment>
<organism evidence="1 2">
    <name type="scientific">Dendrobium thyrsiflorum</name>
    <name type="common">Pinecone-like raceme dendrobium</name>
    <name type="synonym">Orchid</name>
    <dbReference type="NCBI Taxonomy" id="117978"/>
    <lineage>
        <taxon>Eukaryota</taxon>
        <taxon>Viridiplantae</taxon>
        <taxon>Streptophyta</taxon>
        <taxon>Embryophyta</taxon>
        <taxon>Tracheophyta</taxon>
        <taxon>Spermatophyta</taxon>
        <taxon>Magnoliopsida</taxon>
        <taxon>Liliopsida</taxon>
        <taxon>Asparagales</taxon>
        <taxon>Orchidaceae</taxon>
        <taxon>Epidendroideae</taxon>
        <taxon>Malaxideae</taxon>
        <taxon>Dendrobiinae</taxon>
        <taxon>Dendrobium</taxon>
    </lineage>
</organism>
<proteinExistence type="predicted"/>
<gene>
    <name evidence="1" type="ORF">M5K25_024338</name>
</gene>
<reference evidence="1 2" key="1">
    <citation type="journal article" date="2024" name="Plant Biotechnol. J.">
        <title>Dendrobium thyrsiflorum genome and its molecular insights into genes involved in important horticultural traits.</title>
        <authorList>
            <person name="Chen B."/>
            <person name="Wang J.Y."/>
            <person name="Zheng P.J."/>
            <person name="Li K.L."/>
            <person name="Liang Y.M."/>
            <person name="Chen X.F."/>
            <person name="Zhang C."/>
            <person name="Zhao X."/>
            <person name="He X."/>
            <person name="Zhang G.Q."/>
            <person name="Liu Z.J."/>
            <person name="Xu Q."/>
        </authorList>
    </citation>
    <scope>NUCLEOTIDE SEQUENCE [LARGE SCALE GENOMIC DNA]</scope>
    <source>
        <strain evidence="1">GZMU011</strain>
    </source>
</reference>
<evidence type="ECO:0000313" key="2">
    <source>
        <dbReference type="Proteomes" id="UP001552299"/>
    </source>
</evidence>
<dbReference type="AlphaFoldDB" id="A0ABD0U235"/>
<name>A0ABD0U235_DENTH</name>